<reference evidence="2" key="1">
    <citation type="submission" date="2020-11" db="EMBL/GenBank/DDBJ databases">
        <title>Whole-genome analyses of Nonomuraea sp. K274.</title>
        <authorList>
            <person name="Veyisoglu A."/>
        </authorList>
    </citation>
    <scope>NUCLEOTIDE SEQUENCE</scope>
    <source>
        <strain evidence="2">K274</strain>
    </source>
</reference>
<feature type="chain" id="PRO_5036736823" evidence="1">
    <location>
        <begin position="26"/>
        <end position="129"/>
    </location>
</feature>
<accession>A0A931AJV9</accession>
<dbReference type="EMBL" id="JADOGI010000164">
    <property type="protein sequence ID" value="MBF8191515.1"/>
    <property type="molecule type" value="Genomic_DNA"/>
</dbReference>
<comment type="caution">
    <text evidence="2">The sequence shown here is derived from an EMBL/GenBank/DDBJ whole genome shotgun (WGS) entry which is preliminary data.</text>
</comment>
<name>A0A931AJV9_9ACTN</name>
<dbReference type="AlphaFoldDB" id="A0A931AJV9"/>
<keyword evidence="3" id="KW-1185">Reference proteome</keyword>
<dbReference type="RefSeq" id="WP_195900423.1">
    <property type="nucleotide sequence ID" value="NZ_JADOGI010000164.1"/>
</dbReference>
<feature type="signal peptide" evidence="1">
    <location>
        <begin position="1"/>
        <end position="25"/>
    </location>
</feature>
<evidence type="ECO:0000256" key="1">
    <source>
        <dbReference type="SAM" id="SignalP"/>
    </source>
</evidence>
<evidence type="ECO:0000313" key="3">
    <source>
        <dbReference type="Proteomes" id="UP000605361"/>
    </source>
</evidence>
<sequence length="129" mass="13577">MKCMKRLAALAVAAAAVLTPATAQADTPYAQASAVVGADGSLLRAKNVLRSWRADTGDYCVVLGENVNLEDSVAVNATLLGSYPAARSLSVEFKSETCGMRHHEYTTIAVHSVNAFGRPSDVAFFLTVS</sequence>
<organism evidence="2 3">
    <name type="scientific">Nonomuraea cypriaca</name>
    <dbReference type="NCBI Taxonomy" id="1187855"/>
    <lineage>
        <taxon>Bacteria</taxon>
        <taxon>Bacillati</taxon>
        <taxon>Actinomycetota</taxon>
        <taxon>Actinomycetes</taxon>
        <taxon>Streptosporangiales</taxon>
        <taxon>Streptosporangiaceae</taxon>
        <taxon>Nonomuraea</taxon>
    </lineage>
</organism>
<gene>
    <name evidence="2" type="ORF">ITP53_38640</name>
</gene>
<keyword evidence="1" id="KW-0732">Signal</keyword>
<evidence type="ECO:0000313" key="2">
    <source>
        <dbReference type="EMBL" id="MBF8191515.1"/>
    </source>
</evidence>
<protein>
    <submittedName>
        <fullName evidence="2">Uncharacterized protein</fullName>
    </submittedName>
</protein>
<proteinExistence type="predicted"/>
<dbReference type="Proteomes" id="UP000605361">
    <property type="component" value="Unassembled WGS sequence"/>
</dbReference>